<dbReference type="InterPro" id="IPR036735">
    <property type="entry name" value="NGN_dom_sf"/>
</dbReference>
<dbReference type="GO" id="GO:0005829">
    <property type="term" value="C:cytosol"/>
    <property type="evidence" value="ECO:0007669"/>
    <property type="project" value="TreeGrafter"/>
</dbReference>
<dbReference type="InterPro" id="IPR043425">
    <property type="entry name" value="NusG-like"/>
</dbReference>
<evidence type="ECO:0000256" key="2">
    <source>
        <dbReference type="ARBA" id="ARBA00023015"/>
    </source>
</evidence>
<dbReference type="RefSeq" id="WP_090225193.1">
    <property type="nucleotide sequence ID" value="NZ_FNNU01000001.1"/>
</dbReference>
<dbReference type="InterPro" id="IPR008991">
    <property type="entry name" value="Translation_prot_SH3-like_sf"/>
</dbReference>
<sequence>MDKCVAMPDIAWYLIQCKPRQDGRALEHLSRQGFECFGPTLSVESIKANKLCRTEQPLFPGYLFARIAADGNWTALRSTRGVSRVIGFCGHPCQVDDAIVEQLRTRCAADAGQVVFSPGDKVHIKTGPLADMDAIFLAMDGDERVVLLLNILHREQQVRMKLSHLSV</sequence>
<reference evidence="6" key="1">
    <citation type="submission" date="2016-10" db="EMBL/GenBank/DDBJ databases">
        <authorList>
            <person name="Varghese N."/>
            <person name="Submissions S."/>
        </authorList>
    </citation>
    <scope>NUCLEOTIDE SEQUENCE [LARGE SCALE GENOMIC DNA]</scope>
    <source>
        <strain evidence="6">NRRL B-59562</strain>
    </source>
</reference>
<evidence type="ECO:0000259" key="4">
    <source>
        <dbReference type="SMART" id="SM00738"/>
    </source>
</evidence>
<dbReference type="CDD" id="cd06091">
    <property type="entry name" value="KOW_NusG"/>
    <property type="match status" value="1"/>
</dbReference>
<evidence type="ECO:0000256" key="3">
    <source>
        <dbReference type="ARBA" id="ARBA00023163"/>
    </source>
</evidence>
<dbReference type="NCBIfam" id="TIGR01955">
    <property type="entry name" value="RfaH"/>
    <property type="match status" value="1"/>
</dbReference>
<name>A0A1H2SPR1_9PSED</name>
<accession>A0A1H2SPR1</accession>
<feature type="domain" description="NusG-like N-terminal" evidence="4">
    <location>
        <begin position="9"/>
        <end position="107"/>
    </location>
</feature>
<dbReference type="PANTHER" id="PTHR30265:SF7">
    <property type="entry name" value="TRANSCRIPTION ANTITERMINATION PROTEIN RFAH"/>
    <property type="match status" value="1"/>
</dbReference>
<dbReference type="InterPro" id="IPR006645">
    <property type="entry name" value="NGN-like_dom"/>
</dbReference>
<dbReference type="NCBIfam" id="NF006534">
    <property type="entry name" value="PRK09014.1"/>
    <property type="match status" value="1"/>
</dbReference>
<evidence type="ECO:0000313" key="6">
    <source>
        <dbReference type="Proteomes" id="UP000243778"/>
    </source>
</evidence>
<protein>
    <submittedName>
        <fullName evidence="5">Transcriptional antiterminator RfaH</fullName>
    </submittedName>
</protein>
<dbReference type="AlphaFoldDB" id="A0A1H2SPR1"/>
<dbReference type="SUPFAM" id="SSF50104">
    <property type="entry name" value="Translation proteins SH3-like domain"/>
    <property type="match status" value="1"/>
</dbReference>
<proteinExistence type="predicted"/>
<dbReference type="InterPro" id="IPR010215">
    <property type="entry name" value="Transcription_antiterm_RfaH"/>
</dbReference>
<keyword evidence="6" id="KW-1185">Reference proteome</keyword>
<dbReference type="CDD" id="cd09892">
    <property type="entry name" value="NGN_SP_RfaH"/>
    <property type="match status" value="1"/>
</dbReference>
<dbReference type="Pfam" id="PF02357">
    <property type="entry name" value="NusG"/>
    <property type="match status" value="1"/>
</dbReference>
<dbReference type="PANTHER" id="PTHR30265">
    <property type="entry name" value="RHO-INTERACTING TRANSCRIPTION TERMINATION FACTOR NUSG"/>
    <property type="match status" value="1"/>
</dbReference>
<dbReference type="GO" id="GO:0006354">
    <property type="term" value="P:DNA-templated transcription elongation"/>
    <property type="evidence" value="ECO:0007669"/>
    <property type="project" value="InterPro"/>
</dbReference>
<keyword evidence="3" id="KW-0804">Transcription</keyword>
<evidence type="ECO:0000313" key="5">
    <source>
        <dbReference type="EMBL" id="SDW33455.1"/>
    </source>
</evidence>
<dbReference type="Gene3D" id="3.30.70.940">
    <property type="entry name" value="NusG, N-terminal domain"/>
    <property type="match status" value="1"/>
</dbReference>
<gene>
    <name evidence="5" type="ORF">SAMN05216287_0716</name>
</gene>
<dbReference type="SUPFAM" id="SSF82679">
    <property type="entry name" value="N-utilization substance G protein NusG, N-terminal domain"/>
    <property type="match status" value="1"/>
</dbReference>
<dbReference type="SMART" id="SM00738">
    <property type="entry name" value="NGN"/>
    <property type="match status" value="1"/>
</dbReference>
<dbReference type="Proteomes" id="UP000243778">
    <property type="component" value="Unassembled WGS sequence"/>
</dbReference>
<keyword evidence="1" id="KW-0889">Transcription antitermination</keyword>
<organism evidence="5 6">
    <name type="scientific">Pseudomonas kuykendallii</name>
    <dbReference type="NCBI Taxonomy" id="1007099"/>
    <lineage>
        <taxon>Bacteria</taxon>
        <taxon>Pseudomonadati</taxon>
        <taxon>Pseudomonadota</taxon>
        <taxon>Gammaproteobacteria</taxon>
        <taxon>Pseudomonadales</taxon>
        <taxon>Pseudomonadaceae</taxon>
        <taxon>Pseudomonas</taxon>
    </lineage>
</organism>
<dbReference type="GO" id="GO:0031564">
    <property type="term" value="P:transcription antitermination"/>
    <property type="evidence" value="ECO:0007669"/>
    <property type="project" value="UniProtKB-KW"/>
</dbReference>
<dbReference type="STRING" id="1007099.SAMN05216287_0716"/>
<dbReference type="OrthoDB" id="9790639at2"/>
<evidence type="ECO:0000256" key="1">
    <source>
        <dbReference type="ARBA" id="ARBA00022814"/>
    </source>
</evidence>
<dbReference type="EMBL" id="FNNU01000001">
    <property type="protein sequence ID" value="SDW33455.1"/>
    <property type="molecule type" value="Genomic_DNA"/>
</dbReference>
<keyword evidence="2" id="KW-0805">Transcription regulation</keyword>